<organism evidence="1 2">
    <name type="scientific">Sporidiobolus salmonicolor</name>
    <name type="common">Yeast-like fungus</name>
    <name type="synonym">Sporobolomyces salmonicolor</name>
    <dbReference type="NCBI Taxonomy" id="5005"/>
    <lineage>
        <taxon>Eukaryota</taxon>
        <taxon>Fungi</taxon>
        <taxon>Dikarya</taxon>
        <taxon>Basidiomycota</taxon>
        <taxon>Pucciniomycotina</taxon>
        <taxon>Microbotryomycetes</taxon>
        <taxon>Sporidiobolales</taxon>
        <taxon>Sporidiobolaceae</taxon>
        <taxon>Sporobolomyces</taxon>
    </lineage>
</organism>
<feature type="non-terminal residue" evidence="1">
    <location>
        <position position="1"/>
    </location>
</feature>
<evidence type="ECO:0000313" key="2">
    <source>
        <dbReference type="Proteomes" id="UP000243876"/>
    </source>
</evidence>
<dbReference type="CDD" id="cd11296">
    <property type="entry name" value="O-FucT_like"/>
    <property type="match status" value="1"/>
</dbReference>
<dbReference type="EMBL" id="CENE01000041">
    <property type="protein sequence ID" value="CEQ42939.1"/>
    <property type="molecule type" value="Genomic_DNA"/>
</dbReference>
<dbReference type="AlphaFoldDB" id="A0A0D6ESK2"/>
<dbReference type="Proteomes" id="UP000243876">
    <property type="component" value="Unassembled WGS sequence"/>
</dbReference>
<dbReference type="OrthoDB" id="423313at2759"/>
<name>A0A0D6ESK2_SPOSA</name>
<keyword evidence="2" id="KW-1185">Reference proteome</keyword>
<sequence>MTQLLVNPTKFLHSSYRPERPPPPSTTLCAPICAMLQRTYASSLPPLSLIRTTVKDLLSISPGITASPGEVGQFLSVLSLIYLAQESQRIAIIPSVWRDGEHYGSSKVRMSDLFDMERFRADTGTLFVEWSDVKPFDRAPSRMKTDEVGCYFANNGFAGGASFGDYLVTPSTWGLPPSSPSWFSSSLESLLLIDYDLPLRLAQTRQLALESNRTLPRNLEEGSQLMCYTNVWALERLGGSAPSGWWEGDYKAFEGLQRVEGAMRDLLHPSLRGTHPGLSFCCHPKLHLPLSAETDFVTEWWAVGRYIDFTRAIWNVALLAVRKTLRTADLPASMLTVHIRHGDFEHWCPSGHGCVAPLEAYTSAVDELLKNLPLDTIVLVTTDETSPTFHASLAALGWCAISHTSLGTAALLQSKYGDASGWYDSAVDQAILSLGRAFVGTLDSQVSLVSALRVASWNDGETRLVRRQT</sequence>
<accession>A0A0D6ESK2</accession>
<protein>
    <submittedName>
        <fullName evidence="1">SPOSA6832_04825-mRNA-1:cds</fullName>
    </submittedName>
</protein>
<dbReference type="Gene3D" id="3.40.50.11350">
    <property type="match status" value="1"/>
</dbReference>
<reference evidence="2" key="1">
    <citation type="submission" date="2015-02" db="EMBL/GenBank/DDBJ databases">
        <authorList>
            <person name="Gon?alves P."/>
        </authorList>
    </citation>
    <scope>NUCLEOTIDE SEQUENCE [LARGE SCALE GENOMIC DNA]</scope>
</reference>
<evidence type="ECO:0000313" key="1">
    <source>
        <dbReference type="EMBL" id="CEQ42939.1"/>
    </source>
</evidence>
<gene>
    <name evidence="1" type="primary">SPOSA6832_04825</name>
</gene>
<proteinExistence type="predicted"/>